<keyword evidence="4" id="KW-1185">Reference proteome</keyword>
<dbReference type="SMART" id="SM00360">
    <property type="entry name" value="RRM"/>
    <property type="match status" value="4"/>
</dbReference>
<dbReference type="Gene3D" id="3.30.70.330">
    <property type="match status" value="3"/>
</dbReference>
<dbReference type="InterPro" id="IPR057044">
    <property type="entry name" value="PARP14_KH_1"/>
</dbReference>
<dbReference type="GO" id="GO:0003723">
    <property type="term" value="F:RNA binding"/>
    <property type="evidence" value="ECO:0007669"/>
    <property type="project" value="InterPro"/>
</dbReference>
<evidence type="ECO:0000313" key="4">
    <source>
        <dbReference type="Proteomes" id="UP000005408"/>
    </source>
</evidence>
<feature type="domain" description="RRM" evidence="2">
    <location>
        <begin position="285"/>
        <end position="353"/>
    </location>
</feature>
<dbReference type="InterPro" id="IPR012677">
    <property type="entry name" value="Nucleotide-bd_a/b_plait_sf"/>
</dbReference>
<accession>A0A8W8IVM3</accession>
<name>A0A8W8IVM3_MAGGI</name>
<dbReference type="Pfam" id="PF23085">
    <property type="entry name" value="RRM_PARP14_3"/>
    <property type="match status" value="3"/>
</dbReference>
<dbReference type="Pfam" id="PF23084">
    <property type="entry name" value="KH_PARP14_1"/>
    <property type="match status" value="1"/>
</dbReference>
<feature type="domain" description="RRM" evidence="2">
    <location>
        <begin position="209"/>
        <end position="278"/>
    </location>
</feature>
<feature type="domain" description="RRM" evidence="2">
    <location>
        <begin position="32"/>
        <end position="103"/>
    </location>
</feature>
<dbReference type="InterPro" id="IPR034464">
    <property type="entry name" value="PAR10_RRM1_2"/>
</dbReference>
<feature type="domain" description="RRM" evidence="2">
    <location>
        <begin position="125"/>
        <end position="193"/>
    </location>
</feature>
<dbReference type="InterPro" id="IPR000504">
    <property type="entry name" value="RRM_dom"/>
</dbReference>
<feature type="compositionally biased region" description="Basic and acidic residues" evidence="1">
    <location>
        <begin position="15"/>
        <end position="26"/>
    </location>
</feature>
<dbReference type="PANTHER" id="PTHR15225">
    <property type="entry name" value="INTERFERON-INDUCED PROTEIN 35/NMI N-MYC/STAT INTERACTING PROTEIN"/>
    <property type="match status" value="1"/>
</dbReference>
<dbReference type="AlphaFoldDB" id="A0A8W8IVM3"/>
<proteinExistence type="predicted"/>
<dbReference type="CDD" id="cd12547">
    <property type="entry name" value="RRM1_2_PAR10"/>
    <property type="match status" value="2"/>
</dbReference>
<feature type="region of interest" description="Disordered" evidence="1">
    <location>
        <begin position="1"/>
        <end position="26"/>
    </location>
</feature>
<evidence type="ECO:0000256" key="1">
    <source>
        <dbReference type="SAM" id="MobiDB-lite"/>
    </source>
</evidence>
<dbReference type="Proteomes" id="UP000005408">
    <property type="component" value="Unassembled WGS sequence"/>
</dbReference>
<sequence>MAYSEHSRIYLPNTEQEHNDSDKETGNSEATIIKVTNIPEGTVPDALLFFFENRRKSGGGSVEDIKYDPDTKSAVITFEEREAVKRVIGKSPLLFNGVQIGVEEFRPDVRVKDFSGEAGKASENVLEVRGVSSMTSEDTVMMYFENTRRSGGGDIKSMKAEDGVFYIIFEDDQAIEKVLNKQHKIHGKTIEVCRYIPPPLKLAHMYSNKVFVTNISKKTAQDDLDNFLAVRTNIIPVSIEYGELEGTALITFEEDIDFEKLQLACKKKTLHKSHLEIFRVPITNCAIVRNISERTSRDTLEFYFDNEYRSGVSGVLDVKMLDGFCLVYFEEPEAVDVVCRRPHRIDEQDLDVEIYYECLRQVEPFKLPSPLVISDSDPKKLHFLIKSQSKQQALETQLNAVYGKPIWPKETITSSFTVKCTLTPETKDCRKLARTWETNVKESITIFFNQLNAGQSGESEEEVIQKSSRGDISVKLPVKEGEGNQRKFISSGVEKSKPKWQACKKKAE</sequence>
<dbReference type="InterPro" id="IPR035979">
    <property type="entry name" value="RBD_domain_sf"/>
</dbReference>
<protein>
    <recommendedName>
        <fullName evidence="2">RRM domain-containing protein</fullName>
    </recommendedName>
</protein>
<reference evidence="3" key="1">
    <citation type="submission" date="2022-08" db="UniProtKB">
        <authorList>
            <consortium name="EnsemblMetazoa"/>
        </authorList>
    </citation>
    <scope>IDENTIFICATION</scope>
    <source>
        <strain evidence="3">05x7-T-G4-1.051#20</strain>
    </source>
</reference>
<dbReference type="EnsemblMetazoa" id="G16074.1">
    <property type="protein sequence ID" value="G16074.1:cds"/>
    <property type="gene ID" value="G16074"/>
</dbReference>
<organism evidence="3 4">
    <name type="scientific">Magallana gigas</name>
    <name type="common">Pacific oyster</name>
    <name type="synonym">Crassostrea gigas</name>
    <dbReference type="NCBI Taxonomy" id="29159"/>
    <lineage>
        <taxon>Eukaryota</taxon>
        <taxon>Metazoa</taxon>
        <taxon>Spiralia</taxon>
        <taxon>Lophotrochozoa</taxon>
        <taxon>Mollusca</taxon>
        <taxon>Bivalvia</taxon>
        <taxon>Autobranchia</taxon>
        <taxon>Pteriomorphia</taxon>
        <taxon>Ostreida</taxon>
        <taxon>Ostreoidea</taxon>
        <taxon>Ostreidae</taxon>
        <taxon>Magallana</taxon>
    </lineage>
</organism>
<evidence type="ECO:0000313" key="3">
    <source>
        <dbReference type="EnsemblMetazoa" id="G16074.1:cds"/>
    </source>
</evidence>
<evidence type="ECO:0000259" key="2">
    <source>
        <dbReference type="SMART" id="SM00360"/>
    </source>
</evidence>
<dbReference type="SUPFAM" id="SSF54928">
    <property type="entry name" value="RNA-binding domain, RBD"/>
    <property type="match status" value="2"/>
</dbReference>